<dbReference type="AlphaFoldDB" id="A0A9E2S348"/>
<accession>A0A9E2S348</accession>
<evidence type="ECO:0000313" key="3">
    <source>
        <dbReference type="Proteomes" id="UP000812270"/>
    </source>
</evidence>
<keyword evidence="1" id="KW-0812">Transmembrane</keyword>
<organism evidence="2 3">
    <name type="scientific">Pinibacter aurantiacus</name>
    <dbReference type="NCBI Taxonomy" id="2851599"/>
    <lineage>
        <taxon>Bacteria</taxon>
        <taxon>Pseudomonadati</taxon>
        <taxon>Bacteroidota</taxon>
        <taxon>Chitinophagia</taxon>
        <taxon>Chitinophagales</taxon>
        <taxon>Chitinophagaceae</taxon>
        <taxon>Pinibacter</taxon>
    </lineage>
</organism>
<proteinExistence type="predicted"/>
<sequence>METIYSLKASIRRWIVFFVITLILSGATAFALESELAWLCTVIPKDIHLFFFIQKCYVAIKDMNAQYPFLAYGYDWLAFAHIVIAVAFIGPYRDPVKNIWIIQFGCIACILIWPTAFIAGHVRQIPLYWKLIDCSFGVIGLVPLLICYKKIKRLEVLENIENQTNLYDYSKREIQVFN</sequence>
<dbReference type="EMBL" id="JAHSPG010000001">
    <property type="protein sequence ID" value="MBV4355733.1"/>
    <property type="molecule type" value="Genomic_DNA"/>
</dbReference>
<dbReference type="Proteomes" id="UP000812270">
    <property type="component" value="Unassembled WGS sequence"/>
</dbReference>
<evidence type="ECO:0000256" key="1">
    <source>
        <dbReference type="SAM" id="Phobius"/>
    </source>
</evidence>
<dbReference type="RefSeq" id="WP_217789279.1">
    <property type="nucleotide sequence ID" value="NZ_JAHSPG010000001.1"/>
</dbReference>
<evidence type="ECO:0000313" key="2">
    <source>
        <dbReference type="EMBL" id="MBV4355733.1"/>
    </source>
</evidence>
<keyword evidence="1" id="KW-0472">Membrane</keyword>
<keyword evidence="1" id="KW-1133">Transmembrane helix</keyword>
<keyword evidence="3" id="KW-1185">Reference proteome</keyword>
<protein>
    <submittedName>
        <fullName evidence="2">Uncharacterized protein</fullName>
    </submittedName>
</protein>
<gene>
    <name evidence="2" type="ORF">KTO63_01145</name>
</gene>
<feature type="transmembrane region" description="Helical" evidence="1">
    <location>
        <begin position="127"/>
        <end position="148"/>
    </location>
</feature>
<feature type="transmembrane region" description="Helical" evidence="1">
    <location>
        <begin position="99"/>
        <end position="121"/>
    </location>
</feature>
<reference evidence="2" key="1">
    <citation type="submission" date="2021-06" db="EMBL/GenBank/DDBJ databases">
        <authorList>
            <person name="Huq M.A."/>
        </authorList>
    </citation>
    <scope>NUCLEOTIDE SEQUENCE</scope>
    <source>
        <strain evidence="2">MAH-26</strain>
    </source>
</reference>
<name>A0A9E2S348_9BACT</name>
<feature type="transmembrane region" description="Helical" evidence="1">
    <location>
        <begin position="71"/>
        <end position="92"/>
    </location>
</feature>
<comment type="caution">
    <text evidence="2">The sequence shown here is derived from an EMBL/GenBank/DDBJ whole genome shotgun (WGS) entry which is preliminary data.</text>
</comment>
<feature type="transmembrane region" description="Helical" evidence="1">
    <location>
        <begin position="14"/>
        <end position="32"/>
    </location>
</feature>